<dbReference type="NCBIfam" id="TIGR01730">
    <property type="entry name" value="RND_mfp"/>
    <property type="match status" value="1"/>
</dbReference>
<feature type="domain" description="Multidrug resistance protein MdtA-like barrel-sandwich hybrid" evidence="4">
    <location>
        <begin position="61"/>
        <end position="251"/>
    </location>
</feature>
<dbReference type="InterPro" id="IPR050465">
    <property type="entry name" value="UPF0194_transport"/>
</dbReference>
<dbReference type="Gene3D" id="1.10.287.470">
    <property type="entry name" value="Helix hairpin bin"/>
    <property type="match status" value="2"/>
</dbReference>
<dbReference type="Gene3D" id="2.40.30.170">
    <property type="match status" value="1"/>
</dbReference>
<name>A0A846QI68_9BACT</name>
<dbReference type="PANTHER" id="PTHR32347">
    <property type="entry name" value="EFFLUX SYSTEM COMPONENT YKNX-RELATED"/>
    <property type="match status" value="1"/>
</dbReference>
<keyword evidence="8" id="KW-1185">Reference proteome</keyword>
<dbReference type="Pfam" id="PF25954">
    <property type="entry name" value="Beta-barrel_RND_2"/>
    <property type="match status" value="1"/>
</dbReference>
<reference evidence="7 8" key="1">
    <citation type="submission" date="2020-03" db="EMBL/GenBank/DDBJ databases">
        <title>Genomic Encyclopedia of Type Strains, Phase IV (KMG-IV): sequencing the most valuable type-strain genomes for metagenomic binning, comparative biology and taxonomic classification.</title>
        <authorList>
            <person name="Goeker M."/>
        </authorList>
    </citation>
    <scope>NUCLEOTIDE SEQUENCE [LARGE SCALE GENOMIC DNA]</scope>
    <source>
        <strain evidence="7 8">DSM 24233</strain>
    </source>
</reference>
<evidence type="ECO:0000313" key="8">
    <source>
        <dbReference type="Proteomes" id="UP000580856"/>
    </source>
</evidence>
<dbReference type="Proteomes" id="UP000580856">
    <property type="component" value="Unassembled WGS sequence"/>
</dbReference>
<evidence type="ECO:0000256" key="3">
    <source>
        <dbReference type="ARBA" id="ARBA00023054"/>
    </source>
</evidence>
<evidence type="ECO:0000259" key="6">
    <source>
        <dbReference type="Pfam" id="PF25975"/>
    </source>
</evidence>
<evidence type="ECO:0000259" key="5">
    <source>
        <dbReference type="Pfam" id="PF25954"/>
    </source>
</evidence>
<protein>
    <submittedName>
        <fullName evidence="7">HlyD family secretion protein/macrolide-specific efflux system membrane fusion protein</fullName>
    </submittedName>
</protein>
<dbReference type="Pfam" id="PF25975">
    <property type="entry name" value="CzcB_C"/>
    <property type="match status" value="1"/>
</dbReference>
<dbReference type="GO" id="GO:0016020">
    <property type="term" value="C:membrane"/>
    <property type="evidence" value="ECO:0007669"/>
    <property type="project" value="InterPro"/>
</dbReference>
<dbReference type="InterPro" id="IPR058649">
    <property type="entry name" value="CzcB_C"/>
</dbReference>
<evidence type="ECO:0000256" key="1">
    <source>
        <dbReference type="ARBA" id="ARBA00004196"/>
    </source>
</evidence>
<gene>
    <name evidence="7" type="ORF">GGQ74_001521</name>
</gene>
<dbReference type="Gene3D" id="2.40.420.20">
    <property type="match status" value="1"/>
</dbReference>
<sequence length="411" mass="45122">MRRRLILIVLALALAAGIVFVWLSGRDSGAPEVLSTATIQRGEVRKQLDATGIVKAQVGAIVKIGAQATGRITQMRVKVGDEVRENDLIAVIDDRELRAQQAEAEARLGRARTELSRVRTVYPLQIAEAEAELEAARAEDAYARDFLARQQRLFEQDLVPRDTLDDATQKAEVKASQLRAREAALARIRGEFGKERTKAERGVAEAEASLDSIRTRLSYTTIHSPIAGVVSQVTAQEGETVVSGLQVTNLITVLDPTRLEMWIYVDETDIGQVRHGMPVEFQVDAFPDKVFHGAIDQIYPQPEVRDNIVYYQALVTIDGETALQLRPEMTTQCRIVVETRKDVPALPNAALKWVNGEQVVFVMKNGKAVRVTPTLGLSGANSTEVLDGLAEGDTVATRLVLPGDAKKGKKR</sequence>
<feature type="domain" description="CzcB-like C-terminal circularly permuted SH3-like" evidence="6">
    <location>
        <begin position="346"/>
        <end position="397"/>
    </location>
</feature>
<feature type="domain" description="CusB-like beta-barrel" evidence="5">
    <location>
        <begin position="264"/>
        <end position="335"/>
    </location>
</feature>
<dbReference type="AlphaFoldDB" id="A0A846QI68"/>
<dbReference type="InterPro" id="IPR058792">
    <property type="entry name" value="Beta-barrel_RND_2"/>
</dbReference>
<dbReference type="Gene3D" id="2.40.50.100">
    <property type="match status" value="2"/>
</dbReference>
<dbReference type="InterPro" id="IPR006143">
    <property type="entry name" value="RND_pump_MFP"/>
</dbReference>
<dbReference type="SUPFAM" id="SSF111369">
    <property type="entry name" value="HlyD-like secretion proteins"/>
    <property type="match status" value="2"/>
</dbReference>
<dbReference type="GO" id="GO:0022857">
    <property type="term" value="F:transmembrane transporter activity"/>
    <property type="evidence" value="ECO:0007669"/>
    <property type="project" value="InterPro"/>
</dbReference>
<proteinExistence type="inferred from homology"/>
<organism evidence="7 8">
    <name type="scientific">Desulfobaculum xiamenense</name>
    <dbReference type="NCBI Taxonomy" id="995050"/>
    <lineage>
        <taxon>Bacteria</taxon>
        <taxon>Pseudomonadati</taxon>
        <taxon>Thermodesulfobacteriota</taxon>
        <taxon>Desulfovibrionia</taxon>
        <taxon>Desulfovibrionales</taxon>
        <taxon>Desulfovibrionaceae</taxon>
        <taxon>Desulfobaculum</taxon>
    </lineage>
</organism>
<evidence type="ECO:0000256" key="2">
    <source>
        <dbReference type="ARBA" id="ARBA00009477"/>
    </source>
</evidence>
<keyword evidence="3" id="KW-0175">Coiled coil</keyword>
<dbReference type="Pfam" id="PF25917">
    <property type="entry name" value="BSH_RND"/>
    <property type="match status" value="1"/>
</dbReference>
<dbReference type="GO" id="GO:0030313">
    <property type="term" value="C:cell envelope"/>
    <property type="evidence" value="ECO:0007669"/>
    <property type="project" value="UniProtKB-SubCell"/>
</dbReference>
<evidence type="ECO:0000313" key="7">
    <source>
        <dbReference type="EMBL" id="NJB67881.1"/>
    </source>
</evidence>
<dbReference type="RefSeq" id="WP_167940897.1">
    <property type="nucleotide sequence ID" value="NZ_JAATJA010000001.1"/>
</dbReference>
<comment type="caution">
    <text evidence="7">The sequence shown here is derived from an EMBL/GenBank/DDBJ whole genome shotgun (WGS) entry which is preliminary data.</text>
</comment>
<dbReference type="InterPro" id="IPR058625">
    <property type="entry name" value="MdtA-like_BSH"/>
</dbReference>
<comment type="subcellular location">
    <subcellularLocation>
        <location evidence="1">Cell envelope</location>
    </subcellularLocation>
</comment>
<evidence type="ECO:0000259" key="4">
    <source>
        <dbReference type="Pfam" id="PF25917"/>
    </source>
</evidence>
<accession>A0A846QI68</accession>
<comment type="similarity">
    <text evidence="2">Belongs to the membrane fusion protein (MFP) (TC 8.A.1) family.</text>
</comment>
<dbReference type="EMBL" id="JAATJA010000001">
    <property type="protein sequence ID" value="NJB67881.1"/>
    <property type="molecule type" value="Genomic_DNA"/>
</dbReference>